<dbReference type="Proteomes" id="UP000285405">
    <property type="component" value="Unassembled WGS sequence"/>
</dbReference>
<comment type="caution">
    <text evidence="1">The sequence shown here is derived from an EMBL/GenBank/DDBJ whole genome shotgun (WGS) entry which is preliminary data.</text>
</comment>
<protein>
    <submittedName>
        <fullName evidence="1">Uncharacterized protein</fullName>
    </submittedName>
</protein>
<dbReference type="AlphaFoldDB" id="A0A420I3A2"/>
<proteinExistence type="predicted"/>
<dbReference type="EMBL" id="MCBR01013445">
    <property type="protein sequence ID" value="RKF64124.1"/>
    <property type="molecule type" value="Genomic_DNA"/>
</dbReference>
<reference evidence="1 2" key="1">
    <citation type="journal article" date="2018" name="BMC Genomics">
        <title>Comparative genome analyses reveal sequence features reflecting distinct modes of host-adaptation between dicot and monocot powdery mildew.</title>
        <authorList>
            <person name="Wu Y."/>
            <person name="Ma X."/>
            <person name="Pan Z."/>
            <person name="Kale S.D."/>
            <person name="Song Y."/>
            <person name="King H."/>
            <person name="Zhang Q."/>
            <person name="Presley C."/>
            <person name="Deng X."/>
            <person name="Wei C.I."/>
            <person name="Xiao S."/>
        </authorList>
    </citation>
    <scope>NUCLEOTIDE SEQUENCE [LARGE SCALE GENOMIC DNA]</scope>
    <source>
        <strain evidence="1">UCSC1</strain>
    </source>
</reference>
<evidence type="ECO:0000313" key="2">
    <source>
        <dbReference type="Proteomes" id="UP000285405"/>
    </source>
</evidence>
<sequence length="176" mass="19975">MPRLSKAQISAFDKLILARASAMGKREFRSSSCDNNGDFGDDAIVDTLQDFDENFVRLCHKETKLTHECMVEKKVAEKLEKHAQNFQRIDVMSRQQQAVLAINSCNTTKNNNAEDSDDDRSDEEEVEVIVKWQLMINAEATMRKKLDVISNKNSEVGKLTAYQHAQFPAILPTKLP</sequence>
<name>A0A420I3A2_9PEZI</name>
<evidence type="ECO:0000313" key="1">
    <source>
        <dbReference type="EMBL" id="RKF64124.1"/>
    </source>
</evidence>
<gene>
    <name evidence="1" type="ORF">GcC1_134010</name>
</gene>
<organism evidence="1 2">
    <name type="scientific">Golovinomyces cichoracearum</name>
    <dbReference type="NCBI Taxonomy" id="62708"/>
    <lineage>
        <taxon>Eukaryota</taxon>
        <taxon>Fungi</taxon>
        <taxon>Dikarya</taxon>
        <taxon>Ascomycota</taxon>
        <taxon>Pezizomycotina</taxon>
        <taxon>Leotiomycetes</taxon>
        <taxon>Erysiphales</taxon>
        <taxon>Erysiphaceae</taxon>
        <taxon>Golovinomyces</taxon>
    </lineage>
</organism>
<accession>A0A420I3A2</accession>